<reference evidence="1" key="1">
    <citation type="submission" date="2021-06" db="EMBL/GenBank/DDBJ databases">
        <authorList>
            <person name="Hodson N. C."/>
            <person name="Mongue J. A."/>
            <person name="Jaron S. K."/>
        </authorList>
    </citation>
    <scope>NUCLEOTIDE SEQUENCE</scope>
</reference>
<dbReference type="EMBL" id="CAJVCH010394433">
    <property type="protein sequence ID" value="CAG7817450.1"/>
    <property type="molecule type" value="Genomic_DNA"/>
</dbReference>
<feature type="non-terminal residue" evidence="1">
    <location>
        <position position="67"/>
    </location>
</feature>
<organism evidence="1 2">
    <name type="scientific">Allacma fusca</name>
    <dbReference type="NCBI Taxonomy" id="39272"/>
    <lineage>
        <taxon>Eukaryota</taxon>
        <taxon>Metazoa</taxon>
        <taxon>Ecdysozoa</taxon>
        <taxon>Arthropoda</taxon>
        <taxon>Hexapoda</taxon>
        <taxon>Collembola</taxon>
        <taxon>Symphypleona</taxon>
        <taxon>Sminthuridae</taxon>
        <taxon>Allacma</taxon>
    </lineage>
</organism>
<feature type="non-terminal residue" evidence="1">
    <location>
        <position position="1"/>
    </location>
</feature>
<gene>
    <name evidence="1" type="ORF">AFUS01_LOCUS28019</name>
</gene>
<accession>A0A8J2PJ88</accession>
<protein>
    <submittedName>
        <fullName evidence="1">Uncharacterized protein</fullName>
    </submittedName>
</protein>
<sequence>CSWNAVINFGRLVLFEWRQSVAWIFPDSILLPFIQETIFTGCPIKIPNNPAKGNITDRNNASAIRSR</sequence>
<evidence type="ECO:0000313" key="2">
    <source>
        <dbReference type="Proteomes" id="UP000708208"/>
    </source>
</evidence>
<dbReference type="Proteomes" id="UP000708208">
    <property type="component" value="Unassembled WGS sequence"/>
</dbReference>
<proteinExistence type="predicted"/>
<comment type="caution">
    <text evidence="1">The sequence shown here is derived from an EMBL/GenBank/DDBJ whole genome shotgun (WGS) entry which is preliminary data.</text>
</comment>
<name>A0A8J2PJ88_9HEXA</name>
<keyword evidence="2" id="KW-1185">Reference proteome</keyword>
<dbReference type="AlphaFoldDB" id="A0A8J2PJ88"/>
<evidence type="ECO:0000313" key="1">
    <source>
        <dbReference type="EMBL" id="CAG7817450.1"/>
    </source>
</evidence>